<organism evidence="4 5">
    <name type="scientific">Chironomus riparius</name>
    <dbReference type="NCBI Taxonomy" id="315576"/>
    <lineage>
        <taxon>Eukaryota</taxon>
        <taxon>Metazoa</taxon>
        <taxon>Ecdysozoa</taxon>
        <taxon>Arthropoda</taxon>
        <taxon>Hexapoda</taxon>
        <taxon>Insecta</taxon>
        <taxon>Pterygota</taxon>
        <taxon>Neoptera</taxon>
        <taxon>Endopterygota</taxon>
        <taxon>Diptera</taxon>
        <taxon>Nematocera</taxon>
        <taxon>Chironomoidea</taxon>
        <taxon>Chironomidae</taxon>
        <taxon>Chironominae</taxon>
        <taxon>Chironomus</taxon>
    </lineage>
</organism>
<keyword evidence="5" id="KW-1185">Reference proteome</keyword>
<dbReference type="Pfam" id="PF08652">
    <property type="entry name" value="RAI1"/>
    <property type="match status" value="1"/>
</dbReference>
<dbReference type="GO" id="GO:0046872">
    <property type="term" value="F:metal ion binding"/>
    <property type="evidence" value="ECO:0007669"/>
    <property type="project" value="UniProtKB-KW"/>
</dbReference>
<keyword evidence="2" id="KW-0539">Nucleus</keyword>
<dbReference type="AlphaFoldDB" id="A0A9N9WWV3"/>
<reference evidence="4" key="1">
    <citation type="submission" date="2022-01" db="EMBL/GenBank/DDBJ databases">
        <authorList>
            <person name="King R."/>
        </authorList>
    </citation>
    <scope>NUCLEOTIDE SEQUENCE</scope>
</reference>
<keyword evidence="2" id="KW-0547">Nucleotide-binding</keyword>
<dbReference type="GO" id="GO:0003723">
    <property type="term" value="F:RNA binding"/>
    <property type="evidence" value="ECO:0007669"/>
    <property type="project" value="UniProtKB-KW"/>
</dbReference>
<dbReference type="GO" id="GO:0110155">
    <property type="term" value="P:NAD-cap decapping"/>
    <property type="evidence" value="ECO:0007669"/>
    <property type="project" value="TreeGrafter"/>
</dbReference>
<dbReference type="Proteomes" id="UP001153620">
    <property type="component" value="Chromosome 3"/>
</dbReference>
<dbReference type="PANTHER" id="PTHR12395">
    <property type="entry name" value="DOM-3 RELATED"/>
    <property type="match status" value="1"/>
</dbReference>
<keyword evidence="2" id="KW-0479">Metal-binding</keyword>
<comment type="function">
    <text evidence="2">Decapping enzyme for NAD-capped RNAs: specifically hydrolyzes the nicotinamide adenine dinucleotide (NAD) cap from a subset of RNAs by removing the entire NAD moiety from the 5'-end of an NAD-capped RNA.</text>
</comment>
<keyword evidence="2" id="KW-0694">RNA-binding</keyword>
<evidence type="ECO:0000313" key="4">
    <source>
        <dbReference type="EMBL" id="CAG9807070.1"/>
    </source>
</evidence>
<gene>
    <name evidence="4" type="ORF">CHIRRI_LOCUS9920</name>
</gene>
<evidence type="ECO:0000313" key="5">
    <source>
        <dbReference type="Proteomes" id="UP001153620"/>
    </source>
</evidence>
<comment type="similarity">
    <text evidence="1 2">Belongs to the DXO/Dom3Z family.</text>
</comment>
<evidence type="ECO:0000256" key="1">
    <source>
        <dbReference type="ARBA" id="ARBA00006562"/>
    </source>
</evidence>
<dbReference type="GO" id="GO:0000956">
    <property type="term" value="P:nuclear-transcribed mRNA catabolic process"/>
    <property type="evidence" value="ECO:0007669"/>
    <property type="project" value="TreeGrafter"/>
</dbReference>
<dbReference type="OrthoDB" id="5853397at2759"/>
<dbReference type="EC" id="3.6.1.-" evidence="2"/>
<dbReference type="EMBL" id="OU895879">
    <property type="protein sequence ID" value="CAG9807070.1"/>
    <property type="molecule type" value="Genomic_DNA"/>
</dbReference>
<dbReference type="GO" id="GO:0005829">
    <property type="term" value="C:cytosol"/>
    <property type="evidence" value="ECO:0007669"/>
    <property type="project" value="TreeGrafter"/>
</dbReference>
<dbReference type="GO" id="GO:0004518">
    <property type="term" value="F:nuclease activity"/>
    <property type="evidence" value="ECO:0007669"/>
    <property type="project" value="UniProtKB-KW"/>
</dbReference>
<dbReference type="InterPro" id="IPR013961">
    <property type="entry name" value="RAI1"/>
</dbReference>
<protein>
    <recommendedName>
        <fullName evidence="2">Decapping nuclease</fullName>
        <ecNumber evidence="2">3.6.1.-</ecNumber>
    </recommendedName>
</protein>
<comment type="cofactor">
    <cofactor evidence="2">
        <name>a divalent metal cation</name>
        <dbReference type="ChEBI" id="CHEBI:60240"/>
    </cofactor>
</comment>
<dbReference type="InterPro" id="IPR039039">
    <property type="entry name" value="RAI1-like_fam"/>
</dbReference>
<feature type="domain" description="RAI1-like" evidence="3">
    <location>
        <begin position="15"/>
        <end position="326"/>
    </location>
</feature>
<dbReference type="GO" id="GO:0000166">
    <property type="term" value="F:nucleotide binding"/>
    <property type="evidence" value="ECO:0007669"/>
    <property type="project" value="UniProtKB-KW"/>
</dbReference>
<dbReference type="GO" id="GO:0034353">
    <property type="term" value="F:mRNA 5'-diphosphatase activity"/>
    <property type="evidence" value="ECO:0007669"/>
    <property type="project" value="TreeGrafter"/>
</dbReference>
<accession>A0A9N9WWV3</accession>
<sequence length="342" mass="39562">MEESNNVKLSEREIVGAYSVDRNGHYIDGENFLSNLKYLKVPNSLNNINLNAGEYDDGGESYDPMERLNFMTDYIKQNSTKFVKNERIDADFVCFRGGLKNIMSSPYLENDWIVKAVKLKETIYFILELKGYENKNDISKSFGFKFESYMVASKPYLEPPGASLPVYKREEFCVLMSRKVDDYKILFGAEIDGVNSKSVIGTLDELKTSNLIEIKLRKYKEGPNKLDANRSIEWWCQSCIASVDIIHVGIHDQGVIKNLETLQTKKLQHKYSPWSRSECIKQLKKLLTYIKDKMEEIDDPKIGLSFEWKGKSKEFADIKVIEGFLPLKYIEFINKLKPNKEL</sequence>
<reference evidence="4" key="2">
    <citation type="submission" date="2022-10" db="EMBL/GenBank/DDBJ databases">
        <authorList>
            <consortium name="ENA_rothamsted_submissions"/>
            <consortium name="culmorum"/>
            <person name="King R."/>
        </authorList>
    </citation>
    <scope>NUCLEOTIDE SEQUENCE</scope>
</reference>
<keyword evidence="2" id="KW-0540">Nuclease</keyword>
<proteinExistence type="inferred from homology"/>
<evidence type="ECO:0000259" key="3">
    <source>
        <dbReference type="Pfam" id="PF08652"/>
    </source>
</evidence>
<dbReference type="GO" id="GO:0005634">
    <property type="term" value="C:nucleus"/>
    <property type="evidence" value="ECO:0007669"/>
    <property type="project" value="UniProtKB-SubCell"/>
</dbReference>
<comment type="subcellular location">
    <subcellularLocation>
        <location evidence="2">Nucleus</location>
    </subcellularLocation>
</comment>
<name>A0A9N9WWV3_9DIPT</name>
<keyword evidence="2" id="KW-0378">Hydrolase</keyword>
<dbReference type="PANTHER" id="PTHR12395:SF9">
    <property type="entry name" value="DECAPPING AND EXORIBONUCLEASE PROTEIN"/>
    <property type="match status" value="1"/>
</dbReference>
<evidence type="ECO:0000256" key="2">
    <source>
        <dbReference type="RuleBase" id="RU367113"/>
    </source>
</evidence>